<evidence type="ECO:0000256" key="5">
    <source>
        <dbReference type="ARBA" id="ARBA00023136"/>
    </source>
</evidence>
<comment type="caution">
    <text evidence="8">The sequence shown here is derived from an EMBL/GenBank/DDBJ whole genome shotgun (WGS) entry which is preliminary data.</text>
</comment>
<dbReference type="GO" id="GO:0009617">
    <property type="term" value="P:response to bacterium"/>
    <property type="evidence" value="ECO:0007669"/>
    <property type="project" value="InterPro"/>
</dbReference>
<feature type="transmembrane region" description="Helical" evidence="6">
    <location>
        <begin position="42"/>
        <end position="59"/>
    </location>
</feature>
<protein>
    <recommendedName>
        <fullName evidence="6">Reticulon-like protein</fullName>
    </recommendedName>
</protein>
<keyword evidence="9" id="KW-1185">Reference proteome</keyword>
<evidence type="ECO:0000256" key="4">
    <source>
        <dbReference type="ARBA" id="ARBA00022989"/>
    </source>
</evidence>
<dbReference type="Pfam" id="PF02453">
    <property type="entry name" value="Reticulon"/>
    <property type="match status" value="1"/>
</dbReference>
<name>A0AAE2CLR6_9LAMI</name>
<keyword evidence="2 6" id="KW-0812">Transmembrane</keyword>
<keyword evidence="4 6" id="KW-1133">Transmembrane helix</keyword>
<dbReference type="InterPro" id="IPR045064">
    <property type="entry name" value="Reticulon-like"/>
</dbReference>
<feature type="transmembrane region" description="Helical" evidence="6">
    <location>
        <begin position="137"/>
        <end position="168"/>
    </location>
</feature>
<evidence type="ECO:0000256" key="1">
    <source>
        <dbReference type="ARBA" id="ARBA00004477"/>
    </source>
</evidence>
<dbReference type="EMBL" id="JACGWO010000005">
    <property type="protein sequence ID" value="KAK4426876.1"/>
    <property type="molecule type" value="Genomic_DNA"/>
</dbReference>
<evidence type="ECO:0000256" key="6">
    <source>
        <dbReference type="RuleBase" id="RU363132"/>
    </source>
</evidence>
<keyword evidence="3 6" id="KW-0256">Endoplasmic reticulum</keyword>
<evidence type="ECO:0000256" key="2">
    <source>
        <dbReference type="ARBA" id="ARBA00022692"/>
    </source>
</evidence>
<evidence type="ECO:0000259" key="7">
    <source>
        <dbReference type="PROSITE" id="PS50845"/>
    </source>
</evidence>
<evidence type="ECO:0000256" key="3">
    <source>
        <dbReference type="ARBA" id="ARBA00022824"/>
    </source>
</evidence>
<evidence type="ECO:0000313" key="9">
    <source>
        <dbReference type="Proteomes" id="UP001293254"/>
    </source>
</evidence>
<reference evidence="8" key="1">
    <citation type="submission" date="2020-06" db="EMBL/GenBank/DDBJ databases">
        <authorList>
            <person name="Li T."/>
            <person name="Hu X."/>
            <person name="Zhang T."/>
            <person name="Song X."/>
            <person name="Zhang H."/>
            <person name="Dai N."/>
            <person name="Sheng W."/>
            <person name="Hou X."/>
            <person name="Wei L."/>
        </authorList>
    </citation>
    <scope>NUCLEOTIDE SEQUENCE</scope>
    <source>
        <strain evidence="8">3651</strain>
        <tissue evidence="8">Leaf</tissue>
    </source>
</reference>
<dbReference type="InterPro" id="IPR003388">
    <property type="entry name" value="Reticulon"/>
</dbReference>
<feature type="transmembrane region" description="Helical" evidence="6">
    <location>
        <begin position="66"/>
        <end position="87"/>
    </location>
</feature>
<feature type="domain" description="Reticulon" evidence="7">
    <location>
        <begin position="33"/>
        <end position="218"/>
    </location>
</feature>
<dbReference type="GO" id="GO:0005789">
    <property type="term" value="C:endoplasmic reticulum membrane"/>
    <property type="evidence" value="ECO:0007669"/>
    <property type="project" value="UniProtKB-SubCell"/>
</dbReference>
<sequence length="218" mass="24693">MDTSSDSYNGFLPPARLFGRQRPVHAVLGGGKVADVLLWRDARASGAILIGIAAIWFLFEVAEYTLVALLCHLFITAMLILFIWSSAAQFFKWNAPNIPKIILEDSTSREVASIFHRNFNHLLSKFLYVASGYDPRLFLLTIVGFWITSIIGSYISSLNLLFLGFVCLETLPFLYEKYEDEVDSLAYNVNRQMKKMYKKFETQVLAKIPKGPAKGKNH</sequence>
<dbReference type="Proteomes" id="UP001293254">
    <property type="component" value="Unassembled WGS sequence"/>
</dbReference>
<organism evidence="8 9">
    <name type="scientific">Sesamum alatum</name>
    <dbReference type="NCBI Taxonomy" id="300844"/>
    <lineage>
        <taxon>Eukaryota</taxon>
        <taxon>Viridiplantae</taxon>
        <taxon>Streptophyta</taxon>
        <taxon>Embryophyta</taxon>
        <taxon>Tracheophyta</taxon>
        <taxon>Spermatophyta</taxon>
        <taxon>Magnoliopsida</taxon>
        <taxon>eudicotyledons</taxon>
        <taxon>Gunneridae</taxon>
        <taxon>Pentapetalae</taxon>
        <taxon>asterids</taxon>
        <taxon>lamiids</taxon>
        <taxon>Lamiales</taxon>
        <taxon>Pedaliaceae</taxon>
        <taxon>Sesamum</taxon>
    </lineage>
</organism>
<proteinExistence type="predicted"/>
<comment type="subcellular location">
    <subcellularLocation>
        <location evidence="1 6">Endoplasmic reticulum membrane</location>
        <topology evidence="1 6">Multi-pass membrane protein</topology>
    </subcellularLocation>
</comment>
<dbReference type="PANTHER" id="PTHR10994:SF85">
    <property type="entry name" value="RETICULON-LIKE PROTEIN B9"/>
    <property type="match status" value="1"/>
</dbReference>
<dbReference type="PANTHER" id="PTHR10994">
    <property type="entry name" value="RETICULON"/>
    <property type="match status" value="1"/>
</dbReference>
<dbReference type="AlphaFoldDB" id="A0AAE2CLR6"/>
<accession>A0AAE2CLR6</accession>
<dbReference type="PROSITE" id="PS50845">
    <property type="entry name" value="RETICULON"/>
    <property type="match status" value="1"/>
</dbReference>
<reference evidence="8" key="2">
    <citation type="journal article" date="2024" name="Plant">
        <title>Genomic evolution and insights into agronomic trait innovations of Sesamum species.</title>
        <authorList>
            <person name="Miao H."/>
            <person name="Wang L."/>
            <person name="Qu L."/>
            <person name="Liu H."/>
            <person name="Sun Y."/>
            <person name="Le M."/>
            <person name="Wang Q."/>
            <person name="Wei S."/>
            <person name="Zheng Y."/>
            <person name="Lin W."/>
            <person name="Duan Y."/>
            <person name="Cao H."/>
            <person name="Xiong S."/>
            <person name="Wang X."/>
            <person name="Wei L."/>
            <person name="Li C."/>
            <person name="Ma Q."/>
            <person name="Ju M."/>
            <person name="Zhao R."/>
            <person name="Li G."/>
            <person name="Mu C."/>
            <person name="Tian Q."/>
            <person name="Mei H."/>
            <person name="Zhang T."/>
            <person name="Gao T."/>
            <person name="Zhang H."/>
        </authorList>
    </citation>
    <scope>NUCLEOTIDE SEQUENCE</scope>
    <source>
        <strain evidence="8">3651</strain>
    </source>
</reference>
<evidence type="ECO:0000313" key="8">
    <source>
        <dbReference type="EMBL" id="KAK4426876.1"/>
    </source>
</evidence>
<keyword evidence="5 6" id="KW-0472">Membrane</keyword>
<gene>
    <name evidence="8" type="ORF">Salat_1456400</name>
</gene>